<keyword evidence="5" id="KW-1133">Transmembrane helix</keyword>
<evidence type="ECO:0000256" key="1">
    <source>
        <dbReference type="ARBA" id="ARBA00004236"/>
    </source>
</evidence>
<gene>
    <name evidence="6" type="ORF">METZ01_LOCUS193804</name>
</gene>
<evidence type="ECO:0000256" key="2">
    <source>
        <dbReference type="ARBA" id="ARBA00022475"/>
    </source>
</evidence>
<dbReference type="InterPro" id="IPR052029">
    <property type="entry name" value="PpiD_chaperone"/>
</dbReference>
<dbReference type="PANTHER" id="PTHR47529:SF1">
    <property type="entry name" value="PERIPLASMIC CHAPERONE PPID"/>
    <property type="match status" value="1"/>
</dbReference>
<evidence type="ECO:0000256" key="5">
    <source>
        <dbReference type="SAM" id="Phobius"/>
    </source>
</evidence>
<keyword evidence="3 5" id="KW-0472">Membrane</keyword>
<evidence type="ECO:0000256" key="4">
    <source>
        <dbReference type="ARBA" id="ARBA00023186"/>
    </source>
</evidence>
<dbReference type="PANTHER" id="PTHR47529">
    <property type="entry name" value="PEPTIDYL-PROLYL CIS-TRANS ISOMERASE D"/>
    <property type="match status" value="1"/>
</dbReference>
<dbReference type="EMBL" id="UINC01040704">
    <property type="protein sequence ID" value="SVB40950.1"/>
    <property type="molecule type" value="Genomic_DNA"/>
</dbReference>
<dbReference type="AlphaFoldDB" id="A0A382DR74"/>
<reference evidence="6" key="1">
    <citation type="submission" date="2018-05" db="EMBL/GenBank/DDBJ databases">
        <authorList>
            <person name="Lanie J.A."/>
            <person name="Ng W.-L."/>
            <person name="Kazmierczak K.M."/>
            <person name="Andrzejewski T.M."/>
            <person name="Davidsen T.M."/>
            <person name="Wayne K.J."/>
            <person name="Tettelin H."/>
            <person name="Glass J.I."/>
            <person name="Rusch D."/>
            <person name="Podicherti R."/>
            <person name="Tsui H.-C.T."/>
            <person name="Winkler M.E."/>
        </authorList>
    </citation>
    <scope>NUCLEOTIDE SEQUENCE</scope>
</reference>
<sequence length="117" mass="13446">MLNSFRNFTKSFWAKILLVIIIIPFVFWGMGGVFSGGSQNTLAKINNYNISTKNFEEYINALNINQEIIRENIDNSIIEQLLSDLINKTTLDLQSEDLEIVLSDNILSEIIKKDEKF</sequence>
<evidence type="ECO:0000256" key="3">
    <source>
        <dbReference type="ARBA" id="ARBA00023136"/>
    </source>
</evidence>
<evidence type="ECO:0008006" key="7">
    <source>
        <dbReference type="Google" id="ProtNLM"/>
    </source>
</evidence>
<organism evidence="6">
    <name type="scientific">marine metagenome</name>
    <dbReference type="NCBI Taxonomy" id="408172"/>
    <lineage>
        <taxon>unclassified sequences</taxon>
        <taxon>metagenomes</taxon>
        <taxon>ecological metagenomes</taxon>
    </lineage>
</organism>
<feature type="transmembrane region" description="Helical" evidence="5">
    <location>
        <begin position="12"/>
        <end position="34"/>
    </location>
</feature>
<dbReference type="Pfam" id="PF13624">
    <property type="entry name" value="SurA_N_3"/>
    <property type="match status" value="1"/>
</dbReference>
<keyword evidence="2" id="KW-1003">Cell membrane</keyword>
<dbReference type="GO" id="GO:0005886">
    <property type="term" value="C:plasma membrane"/>
    <property type="evidence" value="ECO:0007669"/>
    <property type="project" value="UniProtKB-SubCell"/>
</dbReference>
<evidence type="ECO:0000313" key="6">
    <source>
        <dbReference type="EMBL" id="SVB40950.1"/>
    </source>
</evidence>
<feature type="non-terminal residue" evidence="6">
    <location>
        <position position="117"/>
    </location>
</feature>
<protein>
    <recommendedName>
        <fullName evidence="7">Peptidylprolyl isomerase</fullName>
    </recommendedName>
</protein>
<keyword evidence="5" id="KW-0812">Transmembrane</keyword>
<keyword evidence="4" id="KW-0143">Chaperone</keyword>
<comment type="subcellular location">
    <subcellularLocation>
        <location evidence="1">Cell membrane</location>
    </subcellularLocation>
</comment>
<proteinExistence type="predicted"/>
<name>A0A382DR74_9ZZZZ</name>
<accession>A0A382DR74</accession>